<evidence type="ECO:0000256" key="3">
    <source>
        <dbReference type="ARBA" id="ARBA00022763"/>
    </source>
</evidence>
<dbReference type="CDD" id="cd10030">
    <property type="entry name" value="UDG-F4_TTUDGA_SPO1dp_like"/>
    <property type="match status" value="1"/>
</dbReference>
<dbReference type="SMART" id="SM00987">
    <property type="entry name" value="UreE_C"/>
    <property type="match status" value="1"/>
</dbReference>
<dbReference type="GO" id="GO:0003887">
    <property type="term" value="F:DNA-directed DNA polymerase activity"/>
    <property type="evidence" value="ECO:0007669"/>
    <property type="project" value="UniProtKB-EC"/>
</dbReference>
<evidence type="ECO:0000313" key="9">
    <source>
        <dbReference type="EMBL" id="MBB6226004.1"/>
    </source>
</evidence>
<dbReference type="RefSeq" id="WP_184193848.1">
    <property type="nucleotide sequence ID" value="NZ_BMOX01000057.1"/>
</dbReference>
<dbReference type="SUPFAM" id="SSF52141">
    <property type="entry name" value="Uracil-DNA glycosylase-like"/>
    <property type="match status" value="1"/>
</dbReference>
<protein>
    <submittedName>
        <fullName evidence="9">DNA polymerase</fullName>
        <ecNumber evidence="9">2.7.7.7</ecNumber>
    </submittedName>
</protein>
<evidence type="ECO:0000256" key="2">
    <source>
        <dbReference type="ARBA" id="ARBA00022723"/>
    </source>
</evidence>
<dbReference type="Proteomes" id="UP000538147">
    <property type="component" value="Unassembled WGS sequence"/>
</dbReference>
<name>A0A841L0E0_9SPHN</name>
<evidence type="ECO:0000256" key="6">
    <source>
        <dbReference type="ARBA" id="ARBA00023014"/>
    </source>
</evidence>
<dbReference type="SMART" id="SM00986">
    <property type="entry name" value="UDG"/>
    <property type="match status" value="1"/>
</dbReference>
<evidence type="ECO:0000256" key="1">
    <source>
        <dbReference type="ARBA" id="ARBA00022485"/>
    </source>
</evidence>
<dbReference type="GO" id="GO:0051539">
    <property type="term" value="F:4 iron, 4 sulfur cluster binding"/>
    <property type="evidence" value="ECO:0007669"/>
    <property type="project" value="UniProtKB-KW"/>
</dbReference>
<evidence type="ECO:0000256" key="4">
    <source>
        <dbReference type="ARBA" id="ARBA00022801"/>
    </source>
</evidence>
<reference evidence="9 10" key="1">
    <citation type="submission" date="2020-08" db="EMBL/GenBank/DDBJ databases">
        <title>Genomic Encyclopedia of Type Strains, Phase IV (KMG-IV): sequencing the most valuable type-strain genomes for metagenomic binning, comparative biology and taxonomic classification.</title>
        <authorList>
            <person name="Goeker M."/>
        </authorList>
    </citation>
    <scope>NUCLEOTIDE SEQUENCE [LARGE SCALE GENOMIC DNA]</scope>
    <source>
        <strain evidence="9 10">DSM 102189</strain>
    </source>
</reference>
<evidence type="ECO:0000313" key="10">
    <source>
        <dbReference type="Proteomes" id="UP000538147"/>
    </source>
</evidence>
<dbReference type="Gene3D" id="3.40.470.10">
    <property type="entry name" value="Uracil-DNA glycosylase-like domain"/>
    <property type="match status" value="1"/>
</dbReference>
<evidence type="ECO:0000256" key="5">
    <source>
        <dbReference type="ARBA" id="ARBA00023004"/>
    </source>
</evidence>
<organism evidence="9 10">
    <name type="scientific">Polymorphobacter multimanifer</name>
    <dbReference type="NCBI Taxonomy" id="1070431"/>
    <lineage>
        <taxon>Bacteria</taxon>
        <taxon>Pseudomonadati</taxon>
        <taxon>Pseudomonadota</taxon>
        <taxon>Alphaproteobacteria</taxon>
        <taxon>Sphingomonadales</taxon>
        <taxon>Sphingosinicellaceae</taxon>
        <taxon>Polymorphobacter</taxon>
    </lineage>
</organism>
<evidence type="ECO:0000256" key="7">
    <source>
        <dbReference type="ARBA" id="ARBA00023204"/>
    </source>
</evidence>
<sequence length="250" mass="26091">MLAATASPQLPNAIVAASALGWLVDCGLDAVVDATPRNWLAERPTPATEALTVRPEPLQAPAPVQHAPAALALDDLDSLAALDAALVAIDHPLGRRSAAPPRLLTVADNAPLLLLGEVPLPDNGDERRLLAAMLAAIGIELDTVSVAALLPWSTPGNRPARADEVDSFLPFLRRSLALAPQRCILALGQRAGQLAVPDAPLAALRGRALALEGVPMLTTYPPAMLLRQPALKADAWADLQRLQALLEGTA</sequence>
<keyword evidence="3" id="KW-0227">DNA damage</keyword>
<dbReference type="EC" id="2.7.7.7" evidence="9"/>
<dbReference type="InterPro" id="IPR051536">
    <property type="entry name" value="UDG_Type-4/5"/>
</dbReference>
<dbReference type="EMBL" id="JACIIV010000001">
    <property type="protein sequence ID" value="MBB6226004.1"/>
    <property type="molecule type" value="Genomic_DNA"/>
</dbReference>
<dbReference type="PANTHER" id="PTHR33693:SF1">
    <property type="entry name" value="TYPE-4 URACIL-DNA GLYCOSYLASE"/>
    <property type="match status" value="1"/>
</dbReference>
<dbReference type="InterPro" id="IPR005122">
    <property type="entry name" value="Uracil-DNA_glycosylase-like"/>
</dbReference>
<evidence type="ECO:0000259" key="8">
    <source>
        <dbReference type="SMART" id="SM00986"/>
    </source>
</evidence>
<dbReference type="Pfam" id="PF03167">
    <property type="entry name" value="UDG"/>
    <property type="match status" value="1"/>
</dbReference>
<dbReference type="PANTHER" id="PTHR33693">
    <property type="entry name" value="TYPE-5 URACIL-DNA GLYCOSYLASE"/>
    <property type="match status" value="1"/>
</dbReference>
<keyword evidence="9" id="KW-0808">Transferase</keyword>
<dbReference type="GO" id="GO:0006281">
    <property type="term" value="P:DNA repair"/>
    <property type="evidence" value="ECO:0007669"/>
    <property type="project" value="UniProtKB-KW"/>
</dbReference>
<keyword evidence="7" id="KW-0234">DNA repair</keyword>
<keyword evidence="4" id="KW-0378">Hydrolase</keyword>
<gene>
    <name evidence="9" type="ORF">FHS79_000155</name>
</gene>
<dbReference type="GO" id="GO:0097506">
    <property type="term" value="F:deaminated base DNA N-glycosylase activity"/>
    <property type="evidence" value="ECO:0007669"/>
    <property type="project" value="UniProtKB-ARBA"/>
</dbReference>
<dbReference type="GO" id="GO:0046872">
    <property type="term" value="F:metal ion binding"/>
    <property type="evidence" value="ECO:0007669"/>
    <property type="project" value="UniProtKB-KW"/>
</dbReference>
<comment type="caution">
    <text evidence="9">The sequence shown here is derived from an EMBL/GenBank/DDBJ whole genome shotgun (WGS) entry which is preliminary data.</text>
</comment>
<keyword evidence="9" id="KW-0548">Nucleotidyltransferase</keyword>
<keyword evidence="1" id="KW-0004">4Fe-4S</keyword>
<keyword evidence="5" id="KW-0408">Iron</keyword>
<dbReference type="AlphaFoldDB" id="A0A841L0E0"/>
<keyword evidence="10" id="KW-1185">Reference proteome</keyword>
<keyword evidence="6" id="KW-0411">Iron-sulfur</keyword>
<accession>A0A841L0E0</accession>
<dbReference type="InterPro" id="IPR036895">
    <property type="entry name" value="Uracil-DNA_glycosylase-like_sf"/>
</dbReference>
<feature type="domain" description="Uracil-DNA glycosylase-like" evidence="8">
    <location>
        <begin position="103"/>
        <end position="240"/>
    </location>
</feature>
<keyword evidence="2" id="KW-0479">Metal-binding</keyword>
<proteinExistence type="predicted"/>